<dbReference type="Proteomes" id="UP000790580">
    <property type="component" value="Unassembled WGS sequence"/>
</dbReference>
<comment type="similarity">
    <text evidence="1">Belongs to the YciI family.</text>
</comment>
<dbReference type="Gene3D" id="3.30.70.1060">
    <property type="entry name" value="Dimeric alpha+beta barrel"/>
    <property type="match status" value="1"/>
</dbReference>
<dbReference type="PANTHER" id="PTHR37828:SF1">
    <property type="entry name" value="YCII-RELATED DOMAIN-CONTAINING PROTEIN"/>
    <property type="match status" value="1"/>
</dbReference>
<proteinExistence type="inferred from homology"/>
<evidence type="ECO:0000256" key="1">
    <source>
        <dbReference type="ARBA" id="ARBA00007689"/>
    </source>
</evidence>
<sequence>MSSFLVILKNKRQGALSNDLLTNHVTYLKSLRQQGSLKLCGPFVDNDSAVMVFQSERAEDVEDLVNNDPFIYEKYYQSYEIKEFFEANDENNWLVDVPQTKGNMID</sequence>
<gene>
    <name evidence="3" type="ORF">KS407_14405</name>
</gene>
<dbReference type="SUPFAM" id="SSF54909">
    <property type="entry name" value="Dimeric alpha+beta barrel"/>
    <property type="match status" value="1"/>
</dbReference>
<evidence type="ECO:0000259" key="2">
    <source>
        <dbReference type="Pfam" id="PF03795"/>
    </source>
</evidence>
<name>A0ABS6JZV8_9BACI</name>
<dbReference type="Pfam" id="PF03795">
    <property type="entry name" value="YCII"/>
    <property type="match status" value="1"/>
</dbReference>
<evidence type="ECO:0000313" key="4">
    <source>
        <dbReference type="Proteomes" id="UP000790580"/>
    </source>
</evidence>
<dbReference type="RefSeq" id="WP_176371512.1">
    <property type="nucleotide sequence ID" value="NZ_JAHQCR010000055.1"/>
</dbReference>
<reference evidence="3 4" key="1">
    <citation type="submission" date="2021-06" db="EMBL/GenBank/DDBJ databases">
        <title>Bacillus sp. RD4P76, an endophyte from a halophyte.</title>
        <authorList>
            <person name="Sun J.-Q."/>
        </authorList>
    </citation>
    <scope>NUCLEOTIDE SEQUENCE [LARGE SCALE GENOMIC DNA]</scope>
    <source>
        <strain evidence="3 4">JCM 17098</strain>
    </source>
</reference>
<accession>A0ABS6JZV8</accession>
<dbReference type="PANTHER" id="PTHR37828">
    <property type="entry name" value="GSR2449 PROTEIN"/>
    <property type="match status" value="1"/>
</dbReference>
<feature type="domain" description="YCII-related" evidence="2">
    <location>
        <begin position="5"/>
        <end position="84"/>
    </location>
</feature>
<dbReference type="InterPro" id="IPR005545">
    <property type="entry name" value="YCII"/>
</dbReference>
<comment type="caution">
    <text evidence="3">The sequence shown here is derived from an EMBL/GenBank/DDBJ whole genome shotgun (WGS) entry which is preliminary data.</text>
</comment>
<organism evidence="3 4">
    <name type="scientific">Evansella alkalicola</name>
    <dbReference type="NCBI Taxonomy" id="745819"/>
    <lineage>
        <taxon>Bacteria</taxon>
        <taxon>Bacillati</taxon>
        <taxon>Bacillota</taxon>
        <taxon>Bacilli</taxon>
        <taxon>Bacillales</taxon>
        <taxon>Bacillaceae</taxon>
        <taxon>Evansella</taxon>
    </lineage>
</organism>
<dbReference type="EMBL" id="JAHQCR010000055">
    <property type="protein sequence ID" value="MBU9722625.1"/>
    <property type="molecule type" value="Genomic_DNA"/>
</dbReference>
<protein>
    <recommendedName>
        <fullName evidence="2">YCII-related domain-containing protein</fullName>
    </recommendedName>
</protein>
<dbReference type="InterPro" id="IPR011008">
    <property type="entry name" value="Dimeric_a/b-barrel"/>
</dbReference>
<keyword evidence="4" id="KW-1185">Reference proteome</keyword>
<evidence type="ECO:0000313" key="3">
    <source>
        <dbReference type="EMBL" id="MBU9722625.1"/>
    </source>
</evidence>